<proteinExistence type="predicted"/>
<reference evidence="2 3" key="1">
    <citation type="submission" date="2021-02" db="EMBL/GenBank/DDBJ databases">
        <title>Plant Genome Project.</title>
        <authorList>
            <person name="Zhang R.-G."/>
        </authorList>
    </citation>
    <scope>NUCLEOTIDE SEQUENCE [LARGE SCALE GENOMIC DNA]</scope>
    <source>
        <tissue evidence="2">Leaves</tissue>
    </source>
</reference>
<evidence type="ECO:0000256" key="1">
    <source>
        <dbReference type="SAM" id="MobiDB-lite"/>
    </source>
</evidence>
<protein>
    <submittedName>
        <fullName evidence="2">Uncharacterized protein</fullName>
    </submittedName>
</protein>
<feature type="compositionally biased region" description="Basic residues" evidence="1">
    <location>
        <begin position="151"/>
        <end position="160"/>
    </location>
</feature>
<feature type="region of interest" description="Disordered" evidence="1">
    <location>
        <begin position="139"/>
        <end position="181"/>
    </location>
</feature>
<dbReference type="Proteomes" id="UP000827721">
    <property type="component" value="Unassembled WGS sequence"/>
</dbReference>
<accession>A0ABQ8IDV3</accession>
<organism evidence="2 3">
    <name type="scientific">Xanthoceras sorbifolium</name>
    <dbReference type="NCBI Taxonomy" id="99658"/>
    <lineage>
        <taxon>Eukaryota</taxon>
        <taxon>Viridiplantae</taxon>
        <taxon>Streptophyta</taxon>
        <taxon>Embryophyta</taxon>
        <taxon>Tracheophyta</taxon>
        <taxon>Spermatophyta</taxon>
        <taxon>Magnoliopsida</taxon>
        <taxon>eudicotyledons</taxon>
        <taxon>Gunneridae</taxon>
        <taxon>Pentapetalae</taxon>
        <taxon>rosids</taxon>
        <taxon>malvids</taxon>
        <taxon>Sapindales</taxon>
        <taxon>Sapindaceae</taxon>
        <taxon>Xanthoceroideae</taxon>
        <taxon>Xanthoceras</taxon>
    </lineage>
</organism>
<name>A0ABQ8IDV3_9ROSI</name>
<sequence>MITSAVYLRGTSIRVNLHLYLLLGQLLSVLAQGHLRALFQELRISSFGNPGLKFSVVNSSLNTHSKHLQKGFWNSTWSQLGMVVGKEIEKGLGGSASYYTLFMKVACLFARFGHSATWGLDGRNLMGCGAQMPATHFIGDDPCQDPDPQHHLRRVSRSSRGRSPSISRDLSQSRSPSDSDRWYLIDDQRQNRTQRDCY</sequence>
<dbReference type="EMBL" id="JAFEMO010000003">
    <property type="protein sequence ID" value="KAH7574673.1"/>
    <property type="molecule type" value="Genomic_DNA"/>
</dbReference>
<keyword evidence="3" id="KW-1185">Reference proteome</keyword>
<evidence type="ECO:0000313" key="3">
    <source>
        <dbReference type="Proteomes" id="UP000827721"/>
    </source>
</evidence>
<evidence type="ECO:0000313" key="2">
    <source>
        <dbReference type="EMBL" id="KAH7574673.1"/>
    </source>
</evidence>
<comment type="caution">
    <text evidence="2">The sequence shown here is derived from an EMBL/GenBank/DDBJ whole genome shotgun (WGS) entry which is preliminary data.</text>
</comment>
<gene>
    <name evidence="2" type="ORF">JRO89_XS03G0329300</name>
</gene>